<accession>A0A6P1UTP4</accession>
<evidence type="ECO:0000313" key="2">
    <source>
        <dbReference type="Proteomes" id="UP000464389"/>
    </source>
</evidence>
<dbReference type="AlphaFoldDB" id="A0A6P1UTP4"/>
<name>A0A6P1UTP4_9ENTR</name>
<dbReference type="EMBL" id="CP048108">
    <property type="protein sequence ID" value="QHS45713.1"/>
    <property type="molecule type" value="Genomic_DNA"/>
</dbReference>
<protein>
    <submittedName>
        <fullName evidence="1">Uncharacterized protein</fullName>
    </submittedName>
</protein>
<dbReference type="Proteomes" id="UP000464389">
    <property type="component" value="Chromosome"/>
</dbReference>
<dbReference type="RefSeq" id="WP_162121593.1">
    <property type="nucleotide sequence ID" value="NZ_CP048108.1"/>
</dbReference>
<sequence length="192" mass="21552">MTISTKLQNNHIIAYTPFNRDFIDEAKMIGGRFNSDEKAWAFDPRYENELKKILIKIFGTDGSSVSNVTVRVTVLNDISEYNAPIIIAGREIAHASGRDSGAKPGTGIIFIERKPQSGGSVKNWTTVLKAGTIFDIQDLPETALHMLSEVDRISYEIQSEPEDPYIINAKIEELIKQRDDITSQIENLRARL</sequence>
<gene>
    <name evidence="1" type="ORF">GW952_08940</name>
</gene>
<proteinExistence type="predicted"/>
<reference evidence="1 2" key="1">
    <citation type="submission" date="2020-01" db="EMBL/GenBank/DDBJ databases">
        <title>Bactrocera dorsalis gut bacteria genome.</title>
        <authorList>
            <person name="Zhang H."/>
            <person name="Cai Z."/>
        </authorList>
    </citation>
    <scope>NUCLEOTIDE SEQUENCE [LARGE SCALE GENOMIC DNA]</scope>
    <source>
        <strain evidence="1 2">BD177</strain>
    </source>
</reference>
<evidence type="ECO:0000313" key="1">
    <source>
        <dbReference type="EMBL" id="QHS45713.1"/>
    </source>
</evidence>
<organism evidence="1 2">
    <name type="scientific">Klebsiella michiganensis</name>
    <dbReference type="NCBI Taxonomy" id="1134687"/>
    <lineage>
        <taxon>Bacteria</taxon>
        <taxon>Pseudomonadati</taxon>
        <taxon>Pseudomonadota</taxon>
        <taxon>Gammaproteobacteria</taxon>
        <taxon>Enterobacterales</taxon>
        <taxon>Enterobacteriaceae</taxon>
        <taxon>Klebsiella/Raoultella group</taxon>
        <taxon>Klebsiella</taxon>
    </lineage>
</organism>